<dbReference type="PROSITE" id="PS51649">
    <property type="entry name" value="NPH3"/>
    <property type="match status" value="1"/>
</dbReference>
<evidence type="ECO:0000256" key="4">
    <source>
        <dbReference type="SAM" id="MobiDB-lite"/>
    </source>
</evidence>
<dbReference type="GO" id="GO:0016567">
    <property type="term" value="P:protein ubiquitination"/>
    <property type="evidence" value="ECO:0007669"/>
    <property type="project" value="UniProtKB-UniPathway"/>
</dbReference>
<dbReference type="InterPro" id="IPR000210">
    <property type="entry name" value="BTB/POZ_dom"/>
</dbReference>
<feature type="region of interest" description="Disordered" evidence="4">
    <location>
        <begin position="498"/>
        <end position="537"/>
    </location>
</feature>
<dbReference type="CDD" id="cd18312">
    <property type="entry name" value="BTB_POZ_NPY3-like"/>
    <property type="match status" value="1"/>
</dbReference>
<evidence type="ECO:0000259" key="5">
    <source>
        <dbReference type="PROSITE" id="PS50097"/>
    </source>
</evidence>
<gene>
    <name evidence="7" type="ORF">C4D60_Mb03t04530</name>
</gene>
<evidence type="ECO:0000313" key="7">
    <source>
        <dbReference type="EMBL" id="THU57534.1"/>
    </source>
</evidence>
<dbReference type="EMBL" id="PYDT01000006">
    <property type="protein sequence ID" value="THU57534.1"/>
    <property type="molecule type" value="Genomic_DNA"/>
</dbReference>
<feature type="compositionally biased region" description="Basic and acidic residues" evidence="4">
    <location>
        <begin position="501"/>
        <end position="511"/>
    </location>
</feature>
<evidence type="ECO:0000256" key="1">
    <source>
        <dbReference type="ARBA" id="ARBA00004906"/>
    </source>
</evidence>
<dbReference type="InterPro" id="IPR027356">
    <property type="entry name" value="NPH3_dom"/>
</dbReference>
<feature type="region of interest" description="Disordered" evidence="4">
    <location>
        <begin position="562"/>
        <end position="600"/>
    </location>
</feature>
<dbReference type="InterPro" id="IPR043454">
    <property type="entry name" value="NPH3/RPT2-like"/>
</dbReference>
<evidence type="ECO:0000256" key="3">
    <source>
        <dbReference type="PROSITE-ProRule" id="PRU00982"/>
    </source>
</evidence>
<sequence length="600" mass="66853">MDRCDLKEADVMVIALLIEVEENHAKQVSKSHSEWVSLSALDHIPLGLLVQHFGVGNVSLPAISVLSSTLLSFLPIMVALQTLIGDDMRFVVSELPTDVIVRVGEVRFFLHKFPLLSKSNRLQGLVLKAGEGGTDEIYLHDFPGGPKAFEICSKFCYGMTVTLNAYNVVASRCAAEYLEMTEDVEKGNLIYKIEVFLNSSVLRSWKDSIIVLQTTKSLLPWSEELKVVGRCIDCIASKTSVEPAAVTWSYTYDRKLTASDDITETQKRMHQVPNDWWIEDICELDVDLYKRVMVALKSKGRMSSDMIGEALKAYAVRWLPDSYDALVADDYMKRNRILVETIIYLLPSDKYSGCSCRFLLKLLKVVILVGARDPSKEELIDRISMQLHKASVKDLLIPAKSSGDTTYDVHLVQILVGKFMMQEHPNMTKADKKRICGLMDVKKLSTEASIHAAQNERLPLRVVVQVLFFEQLKAAGGASAATIDTSHDSSMNRAILEEDWEGRVSENDDSLKQQLESSKIKADECQHGDDKKSVKDKGSSLLLLPSRSRRIFDKLWVGKGQGETIKSSETSASSQSPPISVKPGEAKSSGSSRHMRNSIS</sequence>
<dbReference type="PANTHER" id="PTHR32370">
    <property type="entry name" value="OS12G0117600 PROTEIN"/>
    <property type="match status" value="1"/>
</dbReference>
<accession>A0A4S8J983</accession>
<protein>
    <recommendedName>
        <fullName evidence="9">NPH3 domain-containing protein</fullName>
    </recommendedName>
</protein>
<dbReference type="Pfam" id="PF00651">
    <property type="entry name" value="BTB"/>
    <property type="match status" value="1"/>
</dbReference>
<reference evidence="7 8" key="1">
    <citation type="journal article" date="2019" name="Nat. Plants">
        <title>Genome sequencing of Musa balbisiana reveals subgenome evolution and function divergence in polyploid bananas.</title>
        <authorList>
            <person name="Yao X."/>
        </authorList>
    </citation>
    <scope>NUCLEOTIDE SEQUENCE [LARGE SCALE GENOMIC DNA]</scope>
    <source>
        <strain evidence="8">cv. DH-PKW</strain>
        <tissue evidence="7">Leaves</tissue>
    </source>
</reference>
<dbReference type="PROSITE" id="PS50097">
    <property type="entry name" value="BTB"/>
    <property type="match status" value="1"/>
</dbReference>
<comment type="similarity">
    <text evidence="3">Belongs to the NPH3 family.</text>
</comment>
<organism evidence="7 8">
    <name type="scientific">Musa balbisiana</name>
    <name type="common">Banana</name>
    <dbReference type="NCBI Taxonomy" id="52838"/>
    <lineage>
        <taxon>Eukaryota</taxon>
        <taxon>Viridiplantae</taxon>
        <taxon>Streptophyta</taxon>
        <taxon>Embryophyta</taxon>
        <taxon>Tracheophyta</taxon>
        <taxon>Spermatophyta</taxon>
        <taxon>Magnoliopsida</taxon>
        <taxon>Liliopsida</taxon>
        <taxon>Zingiberales</taxon>
        <taxon>Musaceae</taxon>
        <taxon>Musa</taxon>
    </lineage>
</organism>
<feature type="compositionally biased region" description="Low complexity" evidence="4">
    <location>
        <begin position="563"/>
        <end position="579"/>
    </location>
</feature>
<feature type="compositionally biased region" description="Basic and acidic residues" evidence="4">
    <location>
        <begin position="518"/>
        <end position="537"/>
    </location>
</feature>
<comment type="caution">
    <text evidence="7">The sequence shown here is derived from an EMBL/GenBank/DDBJ whole genome shotgun (WGS) entry which is preliminary data.</text>
</comment>
<dbReference type="Proteomes" id="UP000317650">
    <property type="component" value="Chromosome 3"/>
</dbReference>
<evidence type="ECO:0000259" key="6">
    <source>
        <dbReference type="PROSITE" id="PS51649"/>
    </source>
</evidence>
<keyword evidence="2" id="KW-0833">Ubl conjugation pathway</keyword>
<comment type="pathway">
    <text evidence="1">Protein modification; protein ubiquitination.</text>
</comment>
<dbReference type="AlphaFoldDB" id="A0A4S8J983"/>
<name>A0A4S8J983_MUSBA</name>
<dbReference type="UniPathway" id="UPA00143"/>
<feature type="domain" description="NPH3" evidence="6">
    <location>
        <begin position="275"/>
        <end position="549"/>
    </location>
</feature>
<evidence type="ECO:0000256" key="2">
    <source>
        <dbReference type="ARBA" id="ARBA00022786"/>
    </source>
</evidence>
<dbReference type="Gene3D" id="3.30.710.10">
    <property type="entry name" value="Potassium Channel Kv1.1, Chain A"/>
    <property type="match status" value="1"/>
</dbReference>
<evidence type="ECO:0000313" key="8">
    <source>
        <dbReference type="Proteomes" id="UP000317650"/>
    </source>
</evidence>
<proteinExistence type="inferred from homology"/>
<dbReference type="SUPFAM" id="SSF54695">
    <property type="entry name" value="POZ domain"/>
    <property type="match status" value="1"/>
</dbReference>
<dbReference type="Pfam" id="PF03000">
    <property type="entry name" value="NPH3"/>
    <property type="match status" value="1"/>
</dbReference>
<dbReference type="InterPro" id="IPR011333">
    <property type="entry name" value="SKP1/BTB/POZ_sf"/>
</dbReference>
<keyword evidence="8" id="KW-1185">Reference proteome</keyword>
<evidence type="ECO:0008006" key="9">
    <source>
        <dbReference type="Google" id="ProtNLM"/>
    </source>
</evidence>
<feature type="domain" description="BTB" evidence="5">
    <location>
        <begin position="97"/>
        <end position="165"/>
    </location>
</feature>